<evidence type="ECO:0000259" key="5">
    <source>
        <dbReference type="Pfam" id="PF04055"/>
    </source>
</evidence>
<dbReference type="GO" id="GO:0046872">
    <property type="term" value="F:metal ion binding"/>
    <property type="evidence" value="ECO:0007669"/>
    <property type="project" value="UniProtKB-KW"/>
</dbReference>
<sequence length="266" mass="30924">MSDSEKINLLSTSIMITEFCDLKCKLCLAYIPYYKEHKHMEVEEIKKMLEKFFKIVNTVDKMSITGGEPLLHPDFCTILDEILKYANRINKEIIVITNGTIEFTDRIINSLKKDSKIKVIVNNYEEYSIYAKANYENLLKHHINAILYTEDNRYGWIDCRDHSLKHINVDAREKQASQCAFFCGKKYVIKRGKLHTCTRSAYRIQENIIPYSKVDYIDLLDDSQGVEQSKKILNNLLNAKSTTSCAYCDGLTEQSIKYKAAEQLER</sequence>
<evidence type="ECO:0000256" key="2">
    <source>
        <dbReference type="ARBA" id="ARBA00022723"/>
    </source>
</evidence>
<dbReference type="InterPro" id="IPR013785">
    <property type="entry name" value="Aldolase_TIM"/>
</dbReference>
<dbReference type="SFLD" id="SFLDS00029">
    <property type="entry name" value="Radical_SAM"/>
    <property type="match status" value="1"/>
</dbReference>
<keyword evidence="7" id="KW-1185">Reference proteome</keyword>
<dbReference type="AlphaFoldDB" id="A0A0M6WBE8"/>
<organism evidence="6 7">
    <name type="scientific">Roseburia inulinivorans</name>
    <dbReference type="NCBI Taxonomy" id="360807"/>
    <lineage>
        <taxon>Bacteria</taxon>
        <taxon>Bacillati</taxon>
        <taxon>Bacillota</taxon>
        <taxon>Clostridia</taxon>
        <taxon>Lachnospirales</taxon>
        <taxon>Lachnospiraceae</taxon>
        <taxon>Roseburia</taxon>
    </lineage>
</organism>
<evidence type="ECO:0000313" key="6">
    <source>
        <dbReference type="EMBL" id="CRL32420.1"/>
    </source>
</evidence>
<dbReference type="InterPro" id="IPR058240">
    <property type="entry name" value="rSAM_sf"/>
</dbReference>
<feature type="domain" description="Radical SAM core" evidence="5">
    <location>
        <begin position="15"/>
        <end position="119"/>
    </location>
</feature>
<dbReference type="InterPro" id="IPR007197">
    <property type="entry name" value="rSAM"/>
</dbReference>
<keyword evidence="2" id="KW-0479">Metal-binding</keyword>
<evidence type="ECO:0000256" key="4">
    <source>
        <dbReference type="ARBA" id="ARBA00023014"/>
    </source>
</evidence>
<dbReference type="Gene3D" id="3.20.20.70">
    <property type="entry name" value="Aldolase class I"/>
    <property type="match status" value="1"/>
</dbReference>
<evidence type="ECO:0000256" key="3">
    <source>
        <dbReference type="ARBA" id="ARBA00023004"/>
    </source>
</evidence>
<dbReference type="Proteomes" id="UP000049828">
    <property type="component" value="Unassembled WGS sequence"/>
</dbReference>
<dbReference type="SFLD" id="SFLDG01067">
    <property type="entry name" value="SPASM/twitch_domain_containing"/>
    <property type="match status" value="1"/>
</dbReference>
<evidence type="ECO:0000256" key="1">
    <source>
        <dbReference type="ARBA" id="ARBA00022691"/>
    </source>
</evidence>
<reference evidence="7" key="1">
    <citation type="submission" date="2015-05" db="EMBL/GenBank/DDBJ databases">
        <authorList>
            <consortium name="Pathogen Informatics"/>
        </authorList>
    </citation>
    <scope>NUCLEOTIDE SEQUENCE [LARGE SCALE GENOMIC DNA]</scope>
    <source>
        <strain evidence="7">L1-83</strain>
    </source>
</reference>
<dbReference type="GO" id="GO:0003824">
    <property type="term" value="F:catalytic activity"/>
    <property type="evidence" value="ECO:0007669"/>
    <property type="project" value="InterPro"/>
</dbReference>
<dbReference type="EMBL" id="CVRS01000014">
    <property type="protein sequence ID" value="CRL32420.1"/>
    <property type="molecule type" value="Genomic_DNA"/>
</dbReference>
<dbReference type="CDD" id="cd01335">
    <property type="entry name" value="Radical_SAM"/>
    <property type="match status" value="1"/>
</dbReference>
<gene>
    <name evidence="6" type="ORF">RIL183_12971</name>
</gene>
<keyword evidence="1" id="KW-0949">S-adenosyl-L-methionine</keyword>
<dbReference type="PANTHER" id="PTHR11228">
    <property type="entry name" value="RADICAL SAM DOMAIN PROTEIN"/>
    <property type="match status" value="1"/>
</dbReference>
<name>A0A0M6WBE8_9FIRM</name>
<keyword evidence="3" id="KW-0408">Iron</keyword>
<dbReference type="SUPFAM" id="SSF102114">
    <property type="entry name" value="Radical SAM enzymes"/>
    <property type="match status" value="1"/>
</dbReference>
<accession>A0A0M6WBE8</accession>
<protein>
    <recommendedName>
        <fullName evidence="5">Radical SAM core domain-containing protein</fullName>
    </recommendedName>
</protein>
<evidence type="ECO:0000313" key="7">
    <source>
        <dbReference type="Proteomes" id="UP000049828"/>
    </source>
</evidence>
<dbReference type="RefSeq" id="WP_021923614.1">
    <property type="nucleotide sequence ID" value="NZ_CVRS01000014.1"/>
</dbReference>
<dbReference type="OrthoDB" id="9792276at2"/>
<dbReference type="GO" id="GO:0051536">
    <property type="term" value="F:iron-sulfur cluster binding"/>
    <property type="evidence" value="ECO:0007669"/>
    <property type="project" value="UniProtKB-KW"/>
</dbReference>
<dbReference type="PANTHER" id="PTHR11228:SF7">
    <property type="entry name" value="PQQA PEPTIDE CYCLASE"/>
    <property type="match status" value="1"/>
</dbReference>
<proteinExistence type="predicted"/>
<dbReference type="InterPro" id="IPR050377">
    <property type="entry name" value="Radical_SAM_PqqE_MftC-like"/>
</dbReference>
<dbReference type="Pfam" id="PF04055">
    <property type="entry name" value="Radical_SAM"/>
    <property type="match status" value="1"/>
</dbReference>
<keyword evidence="4" id="KW-0411">Iron-sulfur</keyword>